<keyword evidence="7 10" id="KW-0573">Peptidoglycan synthesis</keyword>
<comment type="pathway">
    <text evidence="10">Cell wall biogenesis; peptidoglycan biosynthesis.</text>
</comment>
<evidence type="ECO:0000256" key="1">
    <source>
        <dbReference type="ARBA" id="ARBA00022490"/>
    </source>
</evidence>
<dbReference type="SUPFAM" id="SSF53623">
    <property type="entry name" value="MurD-like peptide ligases, catalytic domain"/>
    <property type="match status" value="1"/>
</dbReference>
<dbReference type="InterPro" id="IPR051046">
    <property type="entry name" value="MurCDEF_CellWall_CoF430Synth"/>
</dbReference>
<feature type="domain" description="Mur ligase central" evidence="13">
    <location>
        <begin position="263"/>
        <end position="328"/>
    </location>
</feature>
<feature type="domain" description="Mur ligase C-terminal" evidence="12">
    <location>
        <begin position="356"/>
        <end position="489"/>
    </location>
</feature>
<keyword evidence="5 10" id="KW-0067">ATP-binding</keyword>
<dbReference type="AlphaFoldDB" id="A0A3D2XAI9"/>
<dbReference type="GO" id="GO:0008360">
    <property type="term" value="P:regulation of cell shape"/>
    <property type="evidence" value="ECO:0007669"/>
    <property type="project" value="UniProtKB-KW"/>
</dbReference>
<evidence type="ECO:0000256" key="8">
    <source>
        <dbReference type="ARBA" id="ARBA00023306"/>
    </source>
</evidence>
<dbReference type="GO" id="GO:0008766">
    <property type="term" value="F:UDP-N-acetylmuramoylalanyl-D-glutamyl-2,6-diaminopimelate-D-alanyl-D-alanine ligase activity"/>
    <property type="evidence" value="ECO:0007669"/>
    <property type="project" value="RHEA"/>
</dbReference>
<dbReference type="GO" id="GO:0047480">
    <property type="term" value="F:UDP-N-acetylmuramoyl-tripeptide-D-alanyl-D-alanine ligase activity"/>
    <property type="evidence" value="ECO:0007669"/>
    <property type="project" value="UniProtKB-UniRule"/>
</dbReference>
<dbReference type="InterPro" id="IPR013221">
    <property type="entry name" value="Mur_ligase_cen"/>
</dbReference>
<dbReference type="UniPathway" id="UPA00219"/>
<dbReference type="InterPro" id="IPR000713">
    <property type="entry name" value="Mur_ligase_N"/>
</dbReference>
<keyword evidence="3 10" id="KW-0132">Cell division</keyword>
<evidence type="ECO:0000256" key="10">
    <source>
        <dbReference type="HAMAP-Rule" id="MF_02019"/>
    </source>
</evidence>
<dbReference type="InterPro" id="IPR004101">
    <property type="entry name" value="Mur_ligase_C"/>
</dbReference>
<dbReference type="EC" id="6.3.2.10" evidence="10"/>
<feature type="domain" description="Mur ligase central" evidence="13">
    <location>
        <begin position="111"/>
        <end position="253"/>
    </location>
</feature>
<dbReference type="HAMAP" id="MF_02019">
    <property type="entry name" value="MurF"/>
    <property type="match status" value="1"/>
</dbReference>
<keyword evidence="9 10" id="KW-0961">Cell wall biogenesis/degradation</keyword>
<dbReference type="Gene3D" id="3.90.190.20">
    <property type="entry name" value="Mur ligase, C-terminal domain"/>
    <property type="match status" value="1"/>
</dbReference>
<proteinExistence type="inferred from homology"/>
<dbReference type="SUPFAM" id="SSF63418">
    <property type="entry name" value="MurE/MurF N-terminal domain"/>
    <property type="match status" value="1"/>
</dbReference>
<keyword evidence="2 10" id="KW-0436">Ligase</keyword>
<comment type="function">
    <text evidence="10">Involved in cell wall formation. Catalyzes the final step in the synthesis of UDP-N-acetylmuramoyl-pentapeptide, the precursor of murein.</text>
</comment>
<protein>
    <recommendedName>
        <fullName evidence="10">UDP-N-acetylmuramoyl-tripeptide--D-alanyl-D-alanine ligase</fullName>
        <ecNumber evidence="10">6.3.2.10</ecNumber>
    </recommendedName>
    <alternativeName>
        <fullName evidence="10">D-alanyl-D-alanine-adding enzyme</fullName>
    </alternativeName>
</protein>
<keyword evidence="6 10" id="KW-0133">Cell shape</keyword>
<evidence type="ECO:0000256" key="5">
    <source>
        <dbReference type="ARBA" id="ARBA00022840"/>
    </source>
</evidence>
<comment type="caution">
    <text evidence="14">The sequence shown here is derived from an EMBL/GenBank/DDBJ whole genome shotgun (WGS) entry which is preliminary data.</text>
</comment>
<dbReference type="InterPro" id="IPR005863">
    <property type="entry name" value="UDP-N-AcMur_synth"/>
</dbReference>
<evidence type="ECO:0000256" key="9">
    <source>
        <dbReference type="ARBA" id="ARBA00023316"/>
    </source>
</evidence>
<dbReference type="GO" id="GO:0009252">
    <property type="term" value="P:peptidoglycan biosynthetic process"/>
    <property type="evidence" value="ECO:0007669"/>
    <property type="project" value="UniProtKB-UniRule"/>
</dbReference>
<evidence type="ECO:0000259" key="13">
    <source>
        <dbReference type="Pfam" id="PF08245"/>
    </source>
</evidence>
<evidence type="ECO:0000256" key="4">
    <source>
        <dbReference type="ARBA" id="ARBA00022741"/>
    </source>
</evidence>
<comment type="catalytic activity">
    <reaction evidence="10">
        <text>D-alanyl-D-alanine + UDP-N-acetyl-alpha-D-muramoyl-L-alanyl-gamma-D-glutamyl-meso-2,6-diaminopimelate + ATP = UDP-N-acetyl-alpha-D-muramoyl-L-alanyl-gamma-D-glutamyl-meso-2,6-diaminopimeloyl-D-alanyl-D-alanine + ADP + phosphate + H(+)</text>
        <dbReference type="Rhea" id="RHEA:28374"/>
        <dbReference type="ChEBI" id="CHEBI:15378"/>
        <dbReference type="ChEBI" id="CHEBI:30616"/>
        <dbReference type="ChEBI" id="CHEBI:43474"/>
        <dbReference type="ChEBI" id="CHEBI:57822"/>
        <dbReference type="ChEBI" id="CHEBI:61386"/>
        <dbReference type="ChEBI" id="CHEBI:83905"/>
        <dbReference type="ChEBI" id="CHEBI:456216"/>
        <dbReference type="EC" id="6.3.2.10"/>
    </reaction>
</comment>
<gene>
    <name evidence="10" type="primary">murF</name>
    <name evidence="14" type="ORF">DHW61_15360</name>
</gene>
<dbReference type="Pfam" id="PF08245">
    <property type="entry name" value="Mur_ligase_M"/>
    <property type="match status" value="2"/>
</dbReference>
<evidence type="ECO:0000313" key="15">
    <source>
        <dbReference type="Proteomes" id="UP000262969"/>
    </source>
</evidence>
<reference evidence="14 15" key="1">
    <citation type="journal article" date="2018" name="Nat. Biotechnol.">
        <title>A standardized bacterial taxonomy based on genome phylogeny substantially revises the tree of life.</title>
        <authorList>
            <person name="Parks D.H."/>
            <person name="Chuvochina M."/>
            <person name="Waite D.W."/>
            <person name="Rinke C."/>
            <person name="Skarshewski A."/>
            <person name="Chaumeil P.A."/>
            <person name="Hugenholtz P."/>
        </authorList>
    </citation>
    <scope>NUCLEOTIDE SEQUENCE [LARGE SCALE GENOMIC DNA]</scope>
    <source>
        <strain evidence="14">UBA11728</strain>
    </source>
</reference>
<feature type="domain" description="Mur ligase N-terminal catalytic" evidence="11">
    <location>
        <begin position="26"/>
        <end position="96"/>
    </location>
</feature>
<sequence>MATFHVNEIATITGGTIIKGNNDRSIHKISTNSKVGDSDTLFVPIVGERVDAHDFIADAYKQGIRVTLTSKEEIADGTDDMIYIKVNHTVDALQRLGEYHRDHSKVPIIGITGSVGKTTTKEMIAAALSTKCNVLKTIGNMNSQVGLPQMMLMLEDTHEVGIIEMGMSEFGEMERIAKVAKPNMAVVTNIGVSHIGQLKTQENIRKEKLNIVNYFTEDSILLLNGDDPLLLEIYEEYSKDNGSVKEKTQNNGSVDLSEMTRSSLNKASVYTFGTNSHCTIYADNIKTDGESTMFTFHYKEGTKEALVGEITLSVLGKHNILNALVALFFAIQLGIDPLAAKEGLKEYKPIAMRGEIEKVNGITIIDDTYNASPDSMKGAIHVIMDMPKEHKKFIVFADVLELGDISRKCHYEVGEYLAKQCKLEKACGKESTLIDEVITIGEEAKYILDGIRENGEGINTKSFMDREEAFHYIKTQLTKGDVILLKGSRGMKLDLIVKRLKEEL</sequence>
<evidence type="ECO:0000259" key="12">
    <source>
        <dbReference type="Pfam" id="PF02875"/>
    </source>
</evidence>
<keyword evidence="4 10" id="KW-0547">Nucleotide-binding</keyword>
<dbReference type="GO" id="GO:0005524">
    <property type="term" value="F:ATP binding"/>
    <property type="evidence" value="ECO:0007669"/>
    <property type="project" value="UniProtKB-UniRule"/>
</dbReference>
<comment type="subcellular location">
    <subcellularLocation>
        <location evidence="10">Cytoplasm</location>
    </subcellularLocation>
</comment>
<keyword evidence="1 10" id="KW-0963">Cytoplasm</keyword>
<dbReference type="InterPro" id="IPR035911">
    <property type="entry name" value="MurE/MurF_N"/>
</dbReference>
<dbReference type="InterPro" id="IPR036615">
    <property type="entry name" value="Mur_ligase_C_dom_sf"/>
</dbReference>
<feature type="binding site" evidence="10">
    <location>
        <begin position="113"/>
        <end position="119"/>
    </location>
    <ligand>
        <name>ATP</name>
        <dbReference type="ChEBI" id="CHEBI:30616"/>
    </ligand>
</feature>
<dbReference type="Gene3D" id="3.40.1390.10">
    <property type="entry name" value="MurE/MurF, N-terminal domain"/>
    <property type="match status" value="1"/>
</dbReference>
<dbReference type="Proteomes" id="UP000262969">
    <property type="component" value="Unassembled WGS sequence"/>
</dbReference>
<accession>A0A3D2XAI9</accession>
<dbReference type="SUPFAM" id="SSF53244">
    <property type="entry name" value="MurD-like peptide ligases, peptide-binding domain"/>
    <property type="match status" value="1"/>
</dbReference>
<dbReference type="PANTHER" id="PTHR43024">
    <property type="entry name" value="UDP-N-ACETYLMURAMOYL-TRIPEPTIDE--D-ALANYL-D-ALANINE LIGASE"/>
    <property type="match status" value="1"/>
</dbReference>
<dbReference type="InterPro" id="IPR036565">
    <property type="entry name" value="Mur-like_cat_sf"/>
</dbReference>
<evidence type="ECO:0000256" key="7">
    <source>
        <dbReference type="ARBA" id="ARBA00022984"/>
    </source>
</evidence>
<evidence type="ECO:0000256" key="6">
    <source>
        <dbReference type="ARBA" id="ARBA00022960"/>
    </source>
</evidence>
<dbReference type="Pfam" id="PF02875">
    <property type="entry name" value="Mur_ligase_C"/>
    <property type="match status" value="1"/>
</dbReference>
<organism evidence="14 15">
    <name type="scientific">Lachnoclostridium phytofermentans</name>
    <dbReference type="NCBI Taxonomy" id="66219"/>
    <lineage>
        <taxon>Bacteria</taxon>
        <taxon>Bacillati</taxon>
        <taxon>Bacillota</taxon>
        <taxon>Clostridia</taxon>
        <taxon>Lachnospirales</taxon>
        <taxon>Lachnospiraceae</taxon>
    </lineage>
</organism>
<evidence type="ECO:0000256" key="2">
    <source>
        <dbReference type="ARBA" id="ARBA00022598"/>
    </source>
</evidence>
<keyword evidence="8 10" id="KW-0131">Cell cycle</keyword>
<dbReference type="GO" id="GO:0071555">
    <property type="term" value="P:cell wall organization"/>
    <property type="evidence" value="ECO:0007669"/>
    <property type="project" value="UniProtKB-KW"/>
</dbReference>
<name>A0A3D2XAI9_9FIRM</name>
<dbReference type="GO" id="GO:0051301">
    <property type="term" value="P:cell division"/>
    <property type="evidence" value="ECO:0007669"/>
    <property type="project" value="UniProtKB-KW"/>
</dbReference>
<dbReference type="PANTHER" id="PTHR43024:SF1">
    <property type="entry name" value="UDP-N-ACETYLMURAMOYL-TRIPEPTIDE--D-ALANYL-D-ALANINE LIGASE"/>
    <property type="match status" value="1"/>
</dbReference>
<dbReference type="GO" id="GO:0005737">
    <property type="term" value="C:cytoplasm"/>
    <property type="evidence" value="ECO:0007669"/>
    <property type="project" value="UniProtKB-SubCell"/>
</dbReference>
<comment type="similarity">
    <text evidence="10">Belongs to the MurCDEF family. MurF subfamily.</text>
</comment>
<evidence type="ECO:0000313" key="14">
    <source>
        <dbReference type="EMBL" id="HCL03757.1"/>
    </source>
</evidence>
<dbReference type="Gene3D" id="3.40.1190.10">
    <property type="entry name" value="Mur-like, catalytic domain"/>
    <property type="match status" value="1"/>
</dbReference>
<dbReference type="Pfam" id="PF01225">
    <property type="entry name" value="Mur_ligase"/>
    <property type="match status" value="1"/>
</dbReference>
<dbReference type="EMBL" id="DPVV01000507">
    <property type="protein sequence ID" value="HCL03757.1"/>
    <property type="molecule type" value="Genomic_DNA"/>
</dbReference>
<evidence type="ECO:0000259" key="11">
    <source>
        <dbReference type="Pfam" id="PF01225"/>
    </source>
</evidence>
<evidence type="ECO:0000256" key="3">
    <source>
        <dbReference type="ARBA" id="ARBA00022618"/>
    </source>
</evidence>